<dbReference type="EMBL" id="ML208324">
    <property type="protein sequence ID" value="TFK69766.1"/>
    <property type="molecule type" value="Genomic_DNA"/>
</dbReference>
<proteinExistence type="predicted"/>
<gene>
    <name evidence="1" type="ORF">BDN72DRAFT_585116</name>
</gene>
<dbReference type="Proteomes" id="UP000308600">
    <property type="component" value="Unassembled WGS sequence"/>
</dbReference>
<keyword evidence="2" id="KW-1185">Reference proteome</keyword>
<accession>A0ACD3AWQ2</accession>
<organism evidence="1 2">
    <name type="scientific">Pluteus cervinus</name>
    <dbReference type="NCBI Taxonomy" id="181527"/>
    <lineage>
        <taxon>Eukaryota</taxon>
        <taxon>Fungi</taxon>
        <taxon>Dikarya</taxon>
        <taxon>Basidiomycota</taxon>
        <taxon>Agaricomycotina</taxon>
        <taxon>Agaricomycetes</taxon>
        <taxon>Agaricomycetidae</taxon>
        <taxon>Agaricales</taxon>
        <taxon>Pluteineae</taxon>
        <taxon>Pluteaceae</taxon>
        <taxon>Pluteus</taxon>
    </lineage>
</organism>
<sequence length="499" mass="57059">MPAVRSSAKRSATDFSDSISGLSSSPSHISSYRTRTSSPLDFPEQEDDHIPTPHIAFSSASLPTSLRRKSSNYITIPPIKHATGRSRAKAPNPAKEPVPATLTINGVLLKPSPVFNTFWKFAAERKAIDDRRRAGQEAPWTNDPILQKYFFCNTYRVLDKVTQYLIKEVIQKGPQDVTEVVYRIVLFNMFTKIETWELLTEALGTLTWKNYERRKYEDVLREAKRQGTTLYTGAFIKPAPKFGHTENYANHLCLLETWMENDLPWRLSQAAYLVEVYEWLIAFPGMGEFTTYQLVLNLSYCKYLNFSGFDFVVPGPGSTSGLKKMFGSSMDKAVAKNPHFEVEVMRWLAEHQNEQFDRLGLEFSGLGPKRLPMDLADIEHTLCEVDKYSRVAHPQFKGKRTEIRRSFASSTPLPPLSLPSSWKSPARKTVRVRAEPPVVDKRYTINYIKTSRRRPDNTREFHVFWVGYGDSDATWEPEEGLRMDAPNVLDEYLKAHPKA</sequence>
<evidence type="ECO:0000313" key="1">
    <source>
        <dbReference type="EMBL" id="TFK69766.1"/>
    </source>
</evidence>
<protein>
    <submittedName>
        <fullName evidence="1">Uncharacterized protein</fullName>
    </submittedName>
</protein>
<evidence type="ECO:0000313" key="2">
    <source>
        <dbReference type="Proteomes" id="UP000308600"/>
    </source>
</evidence>
<name>A0ACD3AWQ2_9AGAR</name>
<reference evidence="1 2" key="1">
    <citation type="journal article" date="2019" name="Nat. Ecol. Evol.">
        <title>Megaphylogeny resolves global patterns of mushroom evolution.</title>
        <authorList>
            <person name="Varga T."/>
            <person name="Krizsan K."/>
            <person name="Foldi C."/>
            <person name="Dima B."/>
            <person name="Sanchez-Garcia M."/>
            <person name="Sanchez-Ramirez S."/>
            <person name="Szollosi G.J."/>
            <person name="Szarkandi J.G."/>
            <person name="Papp V."/>
            <person name="Albert L."/>
            <person name="Andreopoulos W."/>
            <person name="Angelini C."/>
            <person name="Antonin V."/>
            <person name="Barry K.W."/>
            <person name="Bougher N.L."/>
            <person name="Buchanan P."/>
            <person name="Buyck B."/>
            <person name="Bense V."/>
            <person name="Catcheside P."/>
            <person name="Chovatia M."/>
            <person name="Cooper J."/>
            <person name="Damon W."/>
            <person name="Desjardin D."/>
            <person name="Finy P."/>
            <person name="Geml J."/>
            <person name="Haridas S."/>
            <person name="Hughes K."/>
            <person name="Justo A."/>
            <person name="Karasinski D."/>
            <person name="Kautmanova I."/>
            <person name="Kiss B."/>
            <person name="Kocsube S."/>
            <person name="Kotiranta H."/>
            <person name="LaButti K.M."/>
            <person name="Lechner B.E."/>
            <person name="Liimatainen K."/>
            <person name="Lipzen A."/>
            <person name="Lukacs Z."/>
            <person name="Mihaltcheva S."/>
            <person name="Morgado L.N."/>
            <person name="Niskanen T."/>
            <person name="Noordeloos M.E."/>
            <person name="Ohm R.A."/>
            <person name="Ortiz-Santana B."/>
            <person name="Ovrebo C."/>
            <person name="Racz N."/>
            <person name="Riley R."/>
            <person name="Savchenko A."/>
            <person name="Shiryaev A."/>
            <person name="Soop K."/>
            <person name="Spirin V."/>
            <person name="Szebenyi C."/>
            <person name="Tomsovsky M."/>
            <person name="Tulloss R.E."/>
            <person name="Uehling J."/>
            <person name="Grigoriev I.V."/>
            <person name="Vagvolgyi C."/>
            <person name="Papp T."/>
            <person name="Martin F.M."/>
            <person name="Miettinen O."/>
            <person name="Hibbett D.S."/>
            <person name="Nagy L.G."/>
        </authorList>
    </citation>
    <scope>NUCLEOTIDE SEQUENCE [LARGE SCALE GENOMIC DNA]</scope>
    <source>
        <strain evidence="1 2">NL-1719</strain>
    </source>
</reference>